<comment type="caution">
    <text evidence="1">The sequence shown here is derived from an EMBL/GenBank/DDBJ whole genome shotgun (WGS) entry which is preliminary data.</text>
</comment>
<reference evidence="1" key="1">
    <citation type="submission" date="2023-04" db="EMBL/GenBank/DDBJ databases">
        <title>Draft Genome sequencing of Naganishia species isolated from polar environments using Oxford Nanopore Technology.</title>
        <authorList>
            <person name="Leo P."/>
            <person name="Venkateswaran K."/>
        </authorList>
    </citation>
    <scope>NUCLEOTIDE SEQUENCE</scope>
    <source>
        <strain evidence="1">MNA-CCFEE 5262</strain>
    </source>
</reference>
<organism evidence="1 2">
    <name type="scientific">Naganishia adeliensis</name>
    <dbReference type="NCBI Taxonomy" id="92952"/>
    <lineage>
        <taxon>Eukaryota</taxon>
        <taxon>Fungi</taxon>
        <taxon>Dikarya</taxon>
        <taxon>Basidiomycota</taxon>
        <taxon>Agaricomycotina</taxon>
        <taxon>Tremellomycetes</taxon>
        <taxon>Filobasidiales</taxon>
        <taxon>Filobasidiaceae</taxon>
        <taxon>Naganishia</taxon>
    </lineage>
</organism>
<sequence>MTQSVRPSALRVSLKHQDPNTSASRSPNQQQSQLDQPARQQFVQANSYSHPELQRVEYVDMHGNPIVAPHSAPLPQLALKPTKYDPFAKPGAVEPPFRGYCENTHDALILFEAAKRGIIPRVTRRLTDREKAAMIKSGAVFVFDEHESNIKRWTDGMSWSPSRIFGNYLTYREIVDKTETVISPNTAGMTGEEVSGIPQTTTTRPYPRNPLPGTTRNRPHLSAASVSGLEPPTDANRPRSASDSQPQPFETGRTGKKGGHAAKNFWRPNGLVKRTISVLVNGYHQHLVSYYNPADVHEDRLYRPRDLPVLADLEIGDEYLRSDSFRLPIQTALTANGRLQYIGEPSSIPGQANNQTQQETFPVPPAIPAPPATAPVRQQTVYNVSPQGYAFVSVPQEVMLDPNSHSRPSTGTSHGSVITPMSPITNGNYYDNYLEQEQQKAMVNTAPVGWQVPLPTPNQRPHTTHFGGGASMARQLSEGAGKDKMSLRVRSNSRYQPYGSPDQANFPQSAMQLVLPGHSARPANMRRTPSYQNGQTAYVPLTPVVETVTNSPTTANTVVLNSAGVPFEVHHQKLQPSPTRTTVSQESPRQTQQMAYGTSDCSTPRYDQFGNPQLQFASTTPEGPVAIPNGQHVRSFSGYNSLNDMALASSMPVHGWATSMGPGMPNQYMQTSGVKMELLSPGSEPPGMTRSMSGPATSAMNSYAPPMAMQYTNPNGEHAMPHIHNQWMVPIPSQVPQSRNMAQPSYPHHPMLDMGPPQVVLSGWQTQMQPVYQDTQQPQPMQTIYYSQMPNQAQ</sequence>
<dbReference type="Proteomes" id="UP001230649">
    <property type="component" value="Unassembled WGS sequence"/>
</dbReference>
<accession>A0ACC2WKG9</accession>
<keyword evidence="2" id="KW-1185">Reference proteome</keyword>
<name>A0ACC2WKG9_9TREE</name>
<proteinExistence type="predicted"/>
<protein>
    <submittedName>
        <fullName evidence="1">Uncharacterized protein</fullName>
    </submittedName>
</protein>
<dbReference type="EMBL" id="JASBWS010000018">
    <property type="protein sequence ID" value="KAJ9111586.1"/>
    <property type="molecule type" value="Genomic_DNA"/>
</dbReference>
<gene>
    <name evidence="1" type="ORF">QFC20_002561</name>
</gene>
<evidence type="ECO:0000313" key="2">
    <source>
        <dbReference type="Proteomes" id="UP001230649"/>
    </source>
</evidence>
<evidence type="ECO:0000313" key="1">
    <source>
        <dbReference type="EMBL" id="KAJ9111586.1"/>
    </source>
</evidence>